<reference evidence="3 4" key="1">
    <citation type="submission" date="2024-04" db="EMBL/GenBank/DDBJ databases">
        <authorList>
            <person name="Cremers G."/>
        </authorList>
    </citation>
    <scope>NUCLEOTIDE SEQUENCE [LARGE SCALE GENOMIC DNA]</scope>
    <source>
        <strain evidence="3">MeCH1-AG</strain>
    </source>
</reference>
<feature type="domain" description="Glycosyltransferase subfamily 4-like N-terminal" evidence="2">
    <location>
        <begin position="26"/>
        <end position="181"/>
    </location>
</feature>
<dbReference type="Gene3D" id="3.40.50.2000">
    <property type="entry name" value="Glycogen Phosphorylase B"/>
    <property type="match status" value="2"/>
</dbReference>
<dbReference type="Pfam" id="PF00534">
    <property type="entry name" value="Glycos_transf_1"/>
    <property type="match status" value="1"/>
</dbReference>
<evidence type="ECO:0000259" key="2">
    <source>
        <dbReference type="Pfam" id="PF13579"/>
    </source>
</evidence>
<proteinExistence type="predicted"/>
<evidence type="ECO:0000313" key="3">
    <source>
        <dbReference type="EMBL" id="CAL1240349.1"/>
    </source>
</evidence>
<dbReference type="InterPro" id="IPR028098">
    <property type="entry name" value="Glyco_trans_4-like_N"/>
</dbReference>
<sequence length="385" mass="41646">MDRVSASDARPAGPRIACFVATSGHSGVDRAMQHLLPALARRGYAVDLLKVRGHGPELGALPPGLRVVDLGSRHVYTSLGAVVRYLRRSRPAVLLADKDRVNRTALLARALAGSGSRLVLSSGTTISVDLAHRGPFERWLQRYSMGRWYRHADRVIVTCRGVADDLAAYTGLPRDHIEVVPSPVVPRQLLTEPQPRPDHPWFAPGQPPVIVGMGELGWRKDFPTLIRAFAALRRRLPCRLVILGRGGQRRALIDLAQALGVAEAVDLPGFQPNPYGFLAHAAAFAFTSRWEGLGFALIEALAVGTPVVATDCPSGPREILQDGRYGRLVPVGDAEALAAALFDTLRAPLPPETLREAAWPYEIERSTSAYLQVLGLDPRSPPAAG</sequence>
<organism evidence="3 4">
    <name type="scientific">Candidatus Methylocalor cossyra</name>
    <dbReference type="NCBI Taxonomy" id="3108543"/>
    <lineage>
        <taxon>Bacteria</taxon>
        <taxon>Pseudomonadati</taxon>
        <taxon>Pseudomonadota</taxon>
        <taxon>Gammaproteobacteria</taxon>
        <taxon>Methylococcales</taxon>
        <taxon>Methylococcaceae</taxon>
        <taxon>Candidatus Methylocalor</taxon>
    </lineage>
</organism>
<name>A0ABM9NIG4_9GAMM</name>
<dbReference type="InterPro" id="IPR001296">
    <property type="entry name" value="Glyco_trans_1"/>
</dbReference>
<keyword evidence="4" id="KW-1185">Reference proteome</keyword>
<gene>
    <name evidence="3" type="ORF">MECH1_V1_1573</name>
</gene>
<dbReference type="EMBL" id="OZ026884">
    <property type="protein sequence ID" value="CAL1240349.1"/>
    <property type="molecule type" value="Genomic_DNA"/>
</dbReference>
<dbReference type="Proteomes" id="UP001497493">
    <property type="component" value="Chromosome"/>
</dbReference>
<dbReference type="Pfam" id="PF13579">
    <property type="entry name" value="Glyco_trans_4_4"/>
    <property type="match status" value="1"/>
</dbReference>
<evidence type="ECO:0000313" key="4">
    <source>
        <dbReference type="Proteomes" id="UP001497493"/>
    </source>
</evidence>
<feature type="domain" description="Glycosyl transferase family 1" evidence="1">
    <location>
        <begin position="203"/>
        <end position="356"/>
    </location>
</feature>
<dbReference type="CDD" id="cd03811">
    <property type="entry name" value="GT4_GT28_WabH-like"/>
    <property type="match status" value="1"/>
</dbReference>
<accession>A0ABM9NIG4</accession>
<protein>
    <submittedName>
        <fullName evidence="3">Glycosyltransferase involved in cell wall bisynthesis</fullName>
    </submittedName>
</protein>
<evidence type="ECO:0000259" key="1">
    <source>
        <dbReference type="Pfam" id="PF00534"/>
    </source>
</evidence>
<dbReference type="PANTHER" id="PTHR12526">
    <property type="entry name" value="GLYCOSYLTRANSFERASE"/>
    <property type="match status" value="1"/>
</dbReference>
<dbReference type="SUPFAM" id="SSF53756">
    <property type="entry name" value="UDP-Glycosyltransferase/glycogen phosphorylase"/>
    <property type="match status" value="1"/>
</dbReference>